<feature type="transmembrane region" description="Helical" evidence="1">
    <location>
        <begin position="174"/>
        <end position="192"/>
    </location>
</feature>
<dbReference type="Proteomes" id="UP001204579">
    <property type="component" value="Unassembled WGS sequence"/>
</dbReference>
<gene>
    <name evidence="2" type="ORF">NW209_07185</name>
</gene>
<evidence type="ECO:0000313" key="2">
    <source>
        <dbReference type="EMBL" id="MCR8873795.1"/>
    </source>
</evidence>
<dbReference type="EMBL" id="JANRHJ010000007">
    <property type="protein sequence ID" value="MCR8873795.1"/>
    <property type="molecule type" value="Genomic_DNA"/>
</dbReference>
<feature type="transmembrane region" description="Helical" evidence="1">
    <location>
        <begin position="121"/>
        <end position="138"/>
    </location>
</feature>
<accession>A0AAW5N913</accession>
<feature type="transmembrane region" description="Helical" evidence="1">
    <location>
        <begin position="40"/>
        <end position="61"/>
    </location>
</feature>
<feature type="transmembrane region" description="Helical" evidence="1">
    <location>
        <begin position="73"/>
        <end position="91"/>
    </location>
</feature>
<dbReference type="RefSeq" id="WP_022339498.1">
    <property type="nucleotide sequence ID" value="NZ_CALULB010000003.1"/>
</dbReference>
<feature type="transmembrane region" description="Helical" evidence="1">
    <location>
        <begin position="97"/>
        <end position="114"/>
    </location>
</feature>
<reference evidence="2 3" key="1">
    <citation type="submission" date="2022-08" db="EMBL/GenBank/DDBJ databases">
        <authorList>
            <person name="Zeman M."/>
            <person name="Kubasova T."/>
        </authorList>
    </citation>
    <scope>NUCLEOTIDE SEQUENCE [LARGE SCALE GENOMIC DNA]</scope>
    <source>
        <strain evidence="2 3">ET62</strain>
    </source>
</reference>
<keyword evidence="1" id="KW-0812">Transmembrane</keyword>
<keyword evidence="1" id="KW-1133">Transmembrane helix</keyword>
<evidence type="ECO:0000313" key="3">
    <source>
        <dbReference type="Proteomes" id="UP001204579"/>
    </source>
</evidence>
<dbReference type="AlphaFoldDB" id="A0AAW5N913"/>
<feature type="transmembrane region" description="Helical" evidence="1">
    <location>
        <begin position="237"/>
        <end position="255"/>
    </location>
</feature>
<feature type="transmembrane region" description="Helical" evidence="1">
    <location>
        <begin position="144"/>
        <end position="162"/>
    </location>
</feature>
<name>A0AAW5N913_9BACT</name>
<comment type="caution">
    <text evidence="2">The sequence shown here is derived from an EMBL/GenBank/DDBJ whole genome shotgun (WGS) entry which is preliminary data.</text>
</comment>
<feature type="transmembrane region" description="Helical" evidence="1">
    <location>
        <begin position="12"/>
        <end position="34"/>
    </location>
</feature>
<organism evidence="2 3">
    <name type="scientific">Phocaeicola barnesiae</name>
    <dbReference type="NCBI Taxonomy" id="376804"/>
    <lineage>
        <taxon>Bacteria</taxon>
        <taxon>Pseudomonadati</taxon>
        <taxon>Bacteroidota</taxon>
        <taxon>Bacteroidia</taxon>
        <taxon>Bacteroidales</taxon>
        <taxon>Bacteroidaceae</taxon>
        <taxon>Phocaeicola</taxon>
    </lineage>
</organism>
<keyword evidence="3" id="KW-1185">Reference proteome</keyword>
<feature type="transmembrane region" description="Helical" evidence="1">
    <location>
        <begin position="198"/>
        <end position="216"/>
    </location>
</feature>
<sequence>MDRLKKELFIQLQFSMLFSALTVLPEFDFMQLLFDYNFNLPMIACKIIATITGGGALYQLYAMQGSKHISTGFMAISGLGLIIVLVSAIGLPIWMEYAGLILLIIALCMSEKSLHIKWKERGTQGAYLISMAVLLYIFDMIGKSFLTHVAALVGLIIYLVGLKKIKVSLDSAGLAGVTKLTIAVALCIIGILFRFVPWIGTVVTVTLATLAFIVQYSGYCSLRNSLAIGTEGQRGAANLKTSMILLVIGALTILIPEYGLTISAFISMISIWLLYLGWKRIMFGIETSAEGIEEMY</sequence>
<feature type="transmembrane region" description="Helical" evidence="1">
    <location>
        <begin position="261"/>
        <end position="278"/>
    </location>
</feature>
<protein>
    <submittedName>
        <fullName evidence="2">Uncharacterized protein</fullName>
    </submittedName>
</protein>
<proteinExistence type="predicted"/>
<evidence type="ECO:0000256" key="1">
    <source>
        <dbReference type="SAM" id="Phobius"/>
    </source>
</evidence>
<keyword evidence="1" id="KW-0472">Membrane</keyword>